<dbReference type="GO" id="GO:0008270">
    <property type="term" value="F:zinc ion binding"/>
    <property type="evidence" value="ECO:0007669"/>
    <property type="project" value="UniProtKB-KW"/>
</dbReference>
<dbReference type="Pfam" id="PF01258">
    <property type="entry name" value="zf-dskA_traR"/>
    <property type="match status" value="1"/>
</dbReference>
<name>A0A081RK37_SPHCR</name>
<dbReference type="AlphaFoldDB" id="A0A081RK37"/>
<dbReference type="OrthoDB" id="1121111at2"/>
<protein>
    <submittedName>
        <fullName evidence="7">Putative TraR/DksA family transcriptional regulator</fullName>
    </submittedName>
</protein>
<dbReference type="SUPFAM" id="SSF57716">
    <property type="entry name" value="Glucocorticoid receptor-like (DNA-binding domain)"/>
    <property type="match status" value="1"/>
</dbReference>
<dbReference type="RefSeq" id="WP_013846853.1">
    <property type="nucleotide sequence ID" value="NZ_JFHR01000001.1"/>
</dbReference>
<organism evidence="7 8">
    <name type="scientific">Sphingobium chlorophenolicum</name>
    <dbReference type="NCBI Taxonomy" id="46429"/>
    <lineage>
        <taxon>Bacteria</taxon>
        <taxon>Pseudomonadati</taxon>
        <taxon>Pseudomonadota</taxon>
        <taxon>Alphaproteobacteria</taxon>
        <taxon>Sphingomonadales</taxon>
        <taxon>Sphingomonadaceae</taxon>
        <taxon>Sphingobium</taxon>
    </lineage>
</organism>
<evidence type="ECO:0000256" key="1">
    <source>
        <dbReference type="ARBA" id="ARBA00022723"/>
    </source>
</evidence>
<reference evidence="7 8" key="1">
    <citation type="submission" date="2014-02" db="EMBL/GenBank/DDBJ databases">
        <title>Whole genome sequence of Sphingobium chlorophenolicum NBRC 16172.</title>
        <authorList>
            <person name="Gan H.M."/>
            <person name="Gan H.Y."/>
            <person name="Chew T.H."/>
            <person name="Savka M.A."/>
        </authorList>
    </citation>
    <scope>NUCLEOTIDE SEQUENCE [LARGE SCALE GENOMIC DNA]</scope>
    <source>
        <strain evidence="7 8">NBRC 16172</strain>
    </source>
</reference>
<dbReference type="PROSITE" id="PS51128">
    <property type="entry name" value="ZF_DKSA_2"/>
    <property type="match status" value="1"/>
</dbReference>
<feature type="domain" description="Zinc finger DksA/TraR C4-type" evidence="5">
    <location>
        <begin position="74"/>
        <end position="106"/>
    </location>
</feature>
<dbReference type="EMBL" id="JFHR01000001">
    <property type="protein sequence ID" value="KEQ55560.1"/>
    <property type="molecule type" value="Genomic_DNA"/>
</dbReference>
<evidence type="ECO:0000259" key="6">
    <source>
        <dbReference type="Pfam" id="PF21173"/>
    </source>
</evidence>
<accession>A0A081RK37</accession>
<evidence type="ECO:0000256" key="3">
    <source>
        <dbReference type="ARBA" id="ARBA00022833"/>
    </source>
</evidence>
<evidence type="ECO:0000256" key="2">
    <source>
        <dbReference type="ARBA" id="ARBA00022771"/>
    </source>
</evidence>
<dbReference type="PANTHER" id="PTHR33823">
    <property type="entry name" value="RNA POLYMERASE-BINDING TRANSCRIPTION FACTOR DKSA-RELATED"/>
    <property type="match status" value="1"/>
</dbReference>
<sequence length="108" mass="11657">MTDTAAIEERLTERLSELRARLTRVNADLAEPLNADSSEQAVEVEDDAGLEAEASLIVREAASIDRALERIAKGTYGECVRCGSQIAPARLDARPEAALCIDCARAEQ</sequence>
<dbReference type="Gene3D" id="1.20.120.910">
    <property type="entry name" value="DksA, coiled-coil domain"/>
    <property type="match status" value="1"/>
</dbReference>
<evidence type="ECO:0000256" key="4">
    <source>
        <dbReference type="PROSITE-ProRule" id="PRU00510"/>
    </source>
</evidence>
<dbReference type="InterPro" id="IPR048487">
    <property type="entry name" value="DksA-like_N"/>
</dbReference>
<evidence type="ECO:0000313" key="8">
    <source>
        <dbReference type="Proteomes" id="UP000028411"/>
    </source>
</evidence>
<keyword evidence="3" id="KW-0862">Zinc</keyword>
<comment type="caution">
    <text evidence="7">The sequence shown here is derived from an EMBL/GenBank/DDBJ whole genome shotgun (WGS) entry which is preliminary data.</text>
</comment>
<dbReference type="Pfam" id="PF21173">
    <property type="entry name" value="DksA-like_N"/>
    <property type="match status" value="1"/>
</dbReference>
<dbReference type="eggNOG" id="COG1734">
    <property type="taxonomic scope" value="Bacteria"/>
</dbReference>
<evidence type="ECO:0000313" key="7">
    <source>
        <dbReference type="EMBL" id="KEQ55560.1"/>
    </source>
</evidence>
<dbReference type="Proteomes" id="UP000028411">
    <property type="component" value="Unassembled WGS sequence"/>
</dbReference>
<feature type="domain" description="DnaK suppressor protein-like N-terminal" evidence="6">
    <location>
        <begin position="8"/>
        <end position="71"/>
    </location>
</feature>
<keyword evidence="1" id="KW-0479">Metal-binding</keyword>
<gene>
    <name evidence="7" type="ORF">BV95_00199</name>
</gene>
<keyword evidence="2" id="KW-0863">Zinc-finger</keyword>
<dbReference type="InterPro" id="IPR000962">
    <property type="entry name" value="Znf_DskA_TraR"/>
</dbReference>
<evidence type="ECO:0000259" key="5">
    <source>
        <dbReference type="Pfam" id="PF01258"/>
    </source>
</evidence>
<feature type="zinc finger region" description="dksA C4-type" evidence="4">
    <location>
        <begin position="79"/>
        <end position="103"/>
    </location>
</feature>
<proteinExistence type="predicted"/>